<sequence length="120" mass="12884">MENIKQINQSEKISLISALIFVGSILIQIIGISLWPLTNGFTLVLPTIAAITAQLMGNFMLCRLLYKGVTLSFLIPLSSAAIPLVISAIGFLYYGETVSTLKIILLIGACSLIALAGRMK</sequence>
<protein>
    <recommendedName>
        <fullName evidence="4">EamA-like transporter family protein</fullName>
    </recommendedName>
</protein>
<keyword evidence="1" id="KW-0472">Membrane</keyword>
<dbReference type="EMBL" id="SNYC01000004">
    <property type="protein sequence ID" value="TDQ10226.1"/>
    <property type="molecule type" value="Genomic_DNA"/>
</dbReference>
<gene>
    <name evidence="2" type="ORF">ATK78_2391</name>
</gene>
<dbReference type="RefSeq" id="WP_133576248.1">
    <property type="nucleotide sequence ID" value="NZ_SNYC01000004.1"/>
</dbReference>
<dbReference type="Gene3D" id="1.10.3730.20">
    <property type="match status" value="1"/>
</dbReference>
<feature type="transmembrane region" description="Helical" evidence="1">
    <location>
        <begin position="100"/>
        <end position="117"/>
    </location>
</feature>
<evidence type="ECO:0008006" key="4">
    <source>
        <dbReference type="Google" id="ProtNLM"/>
    </source>
</evidence>
<keyword evidence="1" id="KW-1133">Transmembrane helix</keyword>
<keyword evidence="1" id="KW-0812">Transmembrane</keyword>
<reference evidence="2 3" key="1">
    <citation type="submission" date="2019-03" db="EMBL/GenBank/DDBJ databases">
        <title>Genomic Encyclopedia of Archaeal and Bacterial Type Strains, Phase II (KMG-II): from individual species to whole genera.</title>
        <authorList>
            <person name="Goeker M."/>
        </authorList>
    </citation>
    <scope>NUCLEOTIDE SEQUENCE [LARGE SCALE GENOMIC DNA]</scope>
    <source>
        <strain evidence="2 3">DSM 19035</strain>
    </source>
</reference>
<feature type="transmembrane region" description="Helical" evidence="1">
    <location>
        <begin position="73"/>
        <end position="94"/>
    </location>
</feature>
<name>A0A4R6SXP3_9SPHI</name>
<organism evidence="2 3">
    <name type="scientific">Pedobacter metabolipauper</name>
    <dbReference type="NCBI Taxonomy" id="425513"/>
    <lineage>
        <taxon>Bacteria</taxon>
        <taxon>Pseudomonadati</taxon>
        <taxon>Bacteroidota</taxon>
        <taxon>Sphingobacteriia</taxon>
        <taxon>Sphingobacteriales</taxon>
        <taxon>Sphingobacteriaceae</taxon>
        <taxon>Pedobacter</taxon>
    </lineage>
</organism>
<evidence type="ECO:0000256" key="1">
    <source>
        <dbReference type="SAM" id="Phobius"/>
    </source>
</evidence>
<evidence type="ECO:0000313" key="2">
    <source>
        <dbReference type="EMBL" id="TDQ10226.1"/>
    </source>
</evidence>
<accession>A0A4R6SXP3</accession>
<feature type="transmembrane region" description="Helical" evidence="1">
    <location>
        <begin position="41"/>
        <end position="61"/>
    </location>
</feature>
<proteinExistence type="predicted"/>
<keyword evidence="3" id="KW-1185">Reference proteome</keyword>
<evidence type="ECO:0000313" key="3">
    <source>
        <dbReference type="Proteomes" id="UP000295620"/>
    </source>
</evidence>
<comment type="caution">
    <text evidence="2">The sequence shown here is derived from an EMBL/GenBank/DDBJ whole genome shotgun (WGS) entry which is preliminary data.</text>
</comment>
<dbReference type="Proteomes" id="UP000295620">
    <property type="component" value="Unassembled WGS sequence"/>
</dbReference>
<feature type="transmembrane region" description="Helical" evidence="1">
    <location>
        <begin position="12"/>
        <end position="35"/>
    </location>
</feature>
<dbReference type="OrthoDB" id="3175079at2"/>
<dbReference type="AlphaFoldDB" id="A0A4R6SXP3"/>